<keyword evidence="1" id="KW-0175">Coiled coil</keyword>
<reference evidence="2 3" key="1">
    <citation type="submission" date="2016-11" db="EMBL/GenBank/DDBJ databases">
        <title>Mixed transmission modes and dynamic genome evolution in an obligate animal-bacterial symbiosis.</title>
        <authorList>
            <person name="Russell S.L."/>
            <person name="Corbett-Detig R.B."/>
            <person name="Cavanaugh C.M."/>
        </authorList>
    </citation>
    <scope>NUCLEOTIDE SEQUENCE [LARGE SCALE GENOMIC DNA]</scope>
    <source>
        <strain evidence="2">Sveles-Q1</strain>
    </source>
</reference>
<evidence type="ECO:0000313" key="3">
    <source>
        <dbReference type="Proteomes" id="UP000191110"/>
    </source>
</evidence>
<comment type="caution">
    <text evidence="2">The sequence shown here is derived from an EMBL/GenBank/DDBJ whole genome shotgun (WGS) entry which is preliminary data.</text>
</comment>
<dbReference type="RefSeq" id="WP_078483261.1">
    <property type="nucleotide sequence ID" value="NZ_MPRL01000018.1"/>
</dbReference>
<gene>
    <name evidence="2" type="ORF">BOW53_06425</name>
</gene>
<evidence type="ECO:0000313" key="2">
    <source>
        <dbReference type="EMBL" id="OOZ40749.1"/>
    </source>
</evidence>
<sequence length="77" mass="8861">MQDEIIKKLKAYFSKGFRKKLKKEASLQGVIARLAAKEQKLNGKLAVATEEDEVKLLQKQIKVLHAQRKKAERLIED</sequence>
<organism evidence="2 3">
    <name type="scientific">Solemya pervernicosa gill symbiont</name>
    <dbReference type="NCBI Taxonomy" id="642797"/>
    <lineage>
        <taxon>Bacteria</taxon>
        <taxon>Pseudomonadati</taxon>
        <taxon>Pseudomonadota</taxon>
        <taxon>Gammaproteobacteria</taxon>
        <taxon>sulfur-oxidizing symbionts</taxon>
    </lineage>
</organism>
<feature type="coiled-coil region" evidence="1">
    <location>
        <begin position="31"/>
        <end position="74"/>
    </location>
</feature>
<dbReference type="EMBL" id="MPRL01000018">
    <property type="protein sequence ID" value="OOZ40749.1"/>
    <property type="molecule type" value="Genomic_DNA"/>
</dbReference>
<protein>
    <submittedName>
        <fullName evidence="2">Uncharacterized protein</fullName>
    </submittedName>
</protein>
<proteinExistence type="predicted"/>
<name>A0A1T2L6M2_9GAMM</name>
<keyword evidence="3" id="KW-1185">Reference proteome</keyword>
<dbReference type="AlphaFoldDB" id="A0A1T2L6M2"/>
<accession>A0A1T2L6M2</accession>
<evidence type="ECO:0000256" key="1">
    <source>
        <dbReference type="SAM" id="Coils"/>
    </source>
</evidence>
<dbReference type="Proteomes" id="UP000191110">
    <property type="component" value="Unassembled WGS sequence"/>
</dbReference>